<dbReference type="InterPro" id="IPR037488">
    <property type="entry name" value="At2g33490-like"/>
</dbReference>
<feature type="region of interest" description="Disordered" evidence="1">
    <location>
        <begin position="501"/>
        <end position="569"/>
    </location>
</feature>
<evidence type="ECO:0000256" key="1">
    <source>
        <dbReference type="SAM" id="MobiDB-lite"/>
    </source>
</evidence>
<keyword evidence="3" id="KW-1185">Reference proteome</keyword>
<dbReference type="AlphaFoldDB" id="A0A0K9P2H7"/>
<protein>
    <recommendedName>
        <fullName evidence="4">BAR domain-containing protein</fullName>
    </recommendedName>
</protein>
<dbReference type="Gene3D" id="1.20.1270.60">
    <property type="entry name" value="Arfaptin homology (AH) domain/BAR domain"/>
    <property type="match status" value="1"/>
</dbReference>
<evidence type="ECO:0000313" key="3">
    <source>
        <dbReference type="Proteomes" id="UP000036987"/>
    </source>
</evidence>
<dbReference type="STRING" id="29655.A0A0K9P2H7"/>
<dbReference type="EMBL" id="LFYR01001354">
    <property type="protein sequence ID" value="KMZ62457.1"/>
    <property type="molecule type" value="Genomic_DNA"/>
</dbReference>
<organism evidence="2 3">
    <name type="scientific">Zostera marina</name>
    <name type="common">Eelgrass</name>
    <dbReference type="NCBI Taxonomy" id="29655"/>
    <lineage>
        <taxon>Eukaryota</taxon>
        <taxon>Viridiplantae</taxon>
        <taxon>Streptophyta</taxon>
        <taxon>Embryophyta</taxon>
        <taxon>Tracheophyta</taxon>
        <taxon>Spermatophyta</taxon>
        <taxon>Magnoliopsida</taxon>
        <taxon>Liliopsida</taxon>
        <taxon>Zosteraceae</taxon>
        <taxon>Zostera</taxon>
    </lineage>
</organism>
<dbReference type="OrthoDB" id="1925034at2759"/>
<comment type="caution">
    <text evidence="2">The sequence shown here is derived from an EMBL/GenBank/DDBJ whole genome shotgun (WGS) entry which is preliminary data.</text>
</comment>
<dbReference type="PANTHER" id="PTHR34119:SF1">
    <property type="entry name" value="OS04G0394700 PROTEIN"/>
    <property type="match status" value="1"/>
</dbReference>
<dbReference type="Proteomes" id="UP000036987">
    <property type="component" value="Unassembled WGS sequence"/>
</dbReference>
<reference evidence="3" key="1">
    <citation type="journal article" date="2016" name="Nature">
        <title>The genome of the seagrass Zostera marina reveals angiosperm adaptation to the sea.</title>
        <authorList>
            <person name="Olsen J.L."/>
            <person name="Rouze P."/>
            <person name="Verhelst B."/>
            <person name="Lin Y.-C."/>
            <person name="Bayer T."/>
            <person name="Collen J."/>
            <person name="Dattolo E."/>
            <person name="De Paoli E."/>
            <person name="Dittami S."/>
            <person name="Maumus F."/>
            <person name="Michel G."/>
            <person name="Kersting A."/>
            <person name="Lauritano C."/>
            <person name="Lohaus R."/>
            <person name="Toepel M."/>
            <person name="Tonon T."/>
            <person name="Vanneste K."/>
            <person name="Amirebrahimi M."/>
            <person name="Brakel J."/>
            <person name="Bostroem C."/>
            <person name="Chovatia M."/>
            <person name="Grimwood J."/>
            <person name="Jenkins J.W."/>
            <person name="Jueterbock A."/>
            <person name="Mraz A."/>
            <person name="Stam W.T."/>
            <person name="Tice H."/>
            <person name="Bornberg-Bauer E."/>
            <person name="Green P.J."/>
            <person name="Pearson G.A."/>
            <person name="Procaccini G."/>
            <person name="Duarte C.M."/>
            <person name="Schmutz J."/>
            <person name="Reusch T.B.H."/>
            <person name="Van de Peer Y."/>
        </authorList>
    </citation>
    <scope>NUCLEOTIDE SEQUENCE [LARGE SCALE GENOMIC DNA]</scope>
    <source>
        <strain evidence="3">cv. Finnish</strain>
    </source>
</reference>
<name>A0A0K9P2H7_ZOSMR</name>
<proteinExistence type="predicted"/>
<gene>
    <name evidence="2" type="ORF">ZOSMA_461G00090</name>
</gene>
<feature type="compositionally biased region" description="Pro residues" evidence="1">
    <location>
        <begin position="451"/>
        <end position="466"/>
    </location>
</feature>
<sequence length="569" mass="63244">MEDMRNCYDSLLNAAAVTINSAYEFSESVKEIGFCLLEKTSMNDDEESGKILLMLGKVQFEIQKFLDRYRSHIIQTITTPSESLLNELKTLEEMKKRCDDKRDVFDLMLTTQKEKSKSKYIRKETFSTQQIEVAREEYDVEATLFVFRLKSLKQGQSRSLLTQAARHHAAQLSFFRNGIKSLEAIDPYVKLAAKKEHIDYHFSGLDDNGTEDDDNYGYDSLNKDGELSFDYGQNGQNLEVSTSRNSMEVLDHMDTTIPETLQETPNKRQEDDFLFRNGSKVRSQSAPLFPENKFDPVEKIEMRSSANKSHTYVLPTPLDIKSSVSTSLSSAPHVAPLPVGGFSTNIWHSSPLVPVKGSDNSKDSHSLSPAQSLNTVNTGSVLHESNINFETTTPPPLSEGLSLPRYDKKIKRYAFSGPLSGKGWSGSAKPFLSASQEYLPTVPPASRHVPAPKPSTPPKISPTASPPLIPLSTKISELHELPRPPSNSTKLTRPLLQKKNLTRPPSLIGHSASLGSRGPEISTMTKSHFVSSSMASPLPMPPSTMHRSFSIPSNRQSNFIDSWQANGSS</sequence>
<dbReference type="OMA" id="HESKDPR"/>
<dbReference type="PANTHER" id="PTHR34119">
    <property type="entry name" value="HYDROXYPROLINE-RICH GLYCOPROTEIN-LIKE"/>
    <property type="match status" value="1"/>
</dbReference>
<evidence type="ECO:0000313" key="2">
    <source>
        <dbReference type="EMBL" id="KMZ62457.1"/>
    </source>
</evidence>
<feature type="region of interest" description="Disordered" evidence="1">
    <location>
        <begin position="443"/>
        <end position="466"/>
    </location>
</feature>
<accession>A0A0K9P2H7</accession>
<dbReference type="CDD" id="cd07307">
    <property type="entry name" value="BAR"/>
    <property type="match status" value="1"/>
</dbReference>
<dbReference type="InterPro" id="IPR027267">
    <property type="entry name" value="AH/BAR_dom_sf"/>
</dbReference>
<feature type="region of interest" description="Disordered" evidence="1">
    <location>
        <begin position="354"/>
        <end position="373"/>
    </location>
</feature>
<feature type="compositionally biased region" description="Polar residues" evidence="1">
    <location>
        <begin position="546"/>
        <end position="569"/>
    </location>
</feature>
<dbReference type="SUPFAM" id="SSF103657">
    <property type="entry name" value="BAR/IMD domain-like"/>
    <property type="match status" value="1"/>
</dbReference>
<evidence type="ECO:0008006" key="4">
    <source>
        <dbReference type="Google" id="ProtNLM"/>
    </source>
</evidence>